<dbReference type="GO" id="GO:0031047">
    <property type="term" value="P:regulatory ncRNA-mediated gene silencing"/>
    <property type="evidence" value="ECO:0007669"/>
    <property type="project" value="InterPro"/>
</dbReference>
<protein>
    <submittedName>
        <fullName evidence="1">Putative rna-binding protein lupus la protein</fullName>
    </submittedName>
</protein>
<reference evidence="1 2" key="1">
    <citation type="submission" date="2019-04" db="EMBL/GenBank/DDBJ databases">
        <title>High contiguity whole genome sequence and gene annotation resource for two Venturia nashicola isolates.</title>
        <authorList>
            <person name="Prokchorchik M."/>
            <person name="Won K."/>
            <person name="Lee Y."/>
            <person name="Choi E.D."/>
            <person name="Segonzac C."/>
            <person name="Sohn K.H."/>
        </authorList>
    </citation>
    <scope>NUCLEOTIDE SEQUENCE [LARGE SCALE GENOMIC DNA]</scope>
    <source>
        <strain evidence="1 2">PRI2</strain>
    </source>
</reference>
<dbReference type="STRING" id="86259.A0A4Z1P9I4"/>
<dbReference type="Proteomes" id="UP000298493">
    <property type="component" value="Unassembled WGS sequence"/>
</dbReference>
<dbReference type="InterPro" id="IPR018606">
    <property type="entry name" value="Arb1"/>
</dbReference>
<name>A0A4Z1P9I4_9PEZI</name>
<dbReference type="AlphaFoldDB" id="A0A4Z1P9I4"/>
<gene>
    <name evidence="1" type="ORF">E6O75_ATG03746</name>
</gene>
<accession>A0A4Z1P9I4</accession>
<keyword evidence="2" id="KW-1185">Reference proteome</keyword>
<comment type="caution">
    <text evidence="1">The sequence shown here is derived from an EMBL/GenBank/DDBJ whole genome shotgun (WGS) entry which is preliminary data.</text>
</comment>
<dbReference type="EMBL" id="SNSC02000003">
    <property type="protein sequence ID" value="TID25883.1"/>
    <property type="molecule type" value="Genomic_DNA"/>
</dbReference>
<evidence type="ECO:0000313" key="2">
    <source>
        <dbReference type="Proteomes" id="UP000298493"/>
    </source>
</evidence>
<sequence length="617" mass="69487">MAPKKIPSEAPAPIQDRLMRKDAIRDKFDYYFSAEYLNSPQGARLKNIISDSHNRNTGRFLIPLGCFARWKSFKLLFPSAWVAGSPGPKFGNVEGKEEIMEALQTSKTVNVVDTKHIERKYDAARYRLQTNQNDSDGGEDGAWDLSDNSPLYVAPSFVLPVKKMSEVTGLEKDYADAPITPAEHQENLDCYHPDRQIHDRLEVAIQRFKARRKFHTSHSTAFNAWLKFGGVETGDRKFNGKFDEKEKLEGMSAFDKAIEFATHQVGDDKGDPKLWVVDFVGVAEAFLSSELHKTLFDPDAEQIDLVCGIMTNFYNYILHHDVCPEYQTEIFAARAVVKLGRNQLIAIHKLGGLVPGDFNVACSVLLDGSLAGTRGVSYAVPEVELEAGDIAWNPIKENLLTAEKARAIIKMACTSSLASDQLFDAVAEADLSNIMSMDETFELGLEVVEIHPPTQDDIEGYNNANMDEVQVRKNVVLKPLGKLVCKTWKIPAFVDHDLPKHLRDLTFKDAPKTFTFWVEGDIIDHMFWESKEEVLNEKIGKMEKKDMVESFVGMKMSARVRRLKVKGVEECLWVLDGVNSLYCSFYNLILNDLMPHPWKGVRLLTNEEQGGSEDGSH</sequence>
<dbReference type="GO" id="GO:0033167">
    <property type="term" value="C:ARC complex"/>
    <property type="evidence" value="ECO:0007669"/>
    <property type="project" value="InterPro"/>
</dbReference>
<dbReference type="Pfam" id="PF09692">
    <property type="entry name" value="Arb1"/>
    <property type="match status" value="1"/>
</dbReference>
<evidence type="ECO:0000313" key="1">
    <source>
        <dbReference type="EMBL" id="TID25883.1"/>
    </source>
</evidence>
<organism evidence="1 2">
    <name type="scientific">Venturia nashicola</name>
    <dbReference type="NCBI Taxonomy" id="86259"/>
    <lineage>
        <taxon>Eukaryota</taxon>
        <taxon>Fungi</taxon>
        <taxon>Dikarya</taxon>
        <taxon>Ascomycota</taxon>
        <taxon>Pezizomycotina</taxon>
        <taxon>Dothideomycetes</taxon>
        <taxon>Pleosporomycetidae</taxon>
        <taxon>Venturiales</taxon>
        <taxon>Venturiaceae</taxon>
        <taxon>Venturia</taxon>
    </lineage>
</organism>
<proteinExistence type="predicted"/>